<dbReference type="PROSITE" id="PS51180">
    <property type="entry name" value="BRO1"/>
    <property type="match status" value="1"/>
</dbReference>
<dbReference type="Gene3D" id="1.25.40.280">
    <property type="entry name" value="alix/aip1 like domains"/>
    <property type="match status" value="1"/>
</dbReference>
<dbReference type="Gene3D" id="1.20.140.50">
    <property type="entry name" value="alix/aip1 like domains"/>
    <property type="match status" value="1"/>
</dbReference>
<dbReference type="Pfam" id="PF03097">
    <property type="entry name" value="BRO1"/>
    <property type="match status" value="1"/>
</dbReference>
<dbReference type="EnsemblMetazoa" id="G6211.1">
    <property type="protein sequence ID" value="G6211.1:cds"/>
    <property type="gene ID" value="G6211"/>
</dbReference>
<name>A0A8W8NPV7_MAGGI</name>
<feature type="compositionally biased region" description="Low complexity" evidence="1">
    <location>
        <begin position="762"/>
        <end position="772"/>
    </location>
</feature>
<feature type="region of interest" description="Disordered" evidence="1">
    <location>
        <begin position="715"/>
        <end position="928"/>
    </location>
</feature>
<feature type="compositionally biased region" description="Low complexity" evidence="1">
    <location>
        <begin position="731"/>
        <end position="741"/>
    </location>
</feature>
<dbReference type="InterPro" id="IPR004328">
    <property type="entry name" value="BRO1_dom"/>
</dbReference>
<feature type="domain" description="BRO1" evidence="2">
    <location>
        <begin position="3"/>
        <end position="394"/>
    </location>
</feature>
<sequence>MATFLAVPLKQTQEVELIKPLRSFIQNTFSQVEPDDYNHALNEFSKLRNLMIAKSVDKHESALEVLYRYYDQLCAIENKLPIAENQIRVNFKWRNAFDKESLFGGKQILGIASGAYEKVCILFNIAALQSQIAEVQNHDSDEGLKTSAKYFQMAAGIFGHLKDIVLSHVQQEPTPDLSPDTLNALSALMVAQAQEAIYRKAAADKMKEAMVAKIAHQCSELFSDAMKLMQLASLKDLWPKDWLPLVACKQAAYHGMAEFYQGSVAQQHKTYGEQIAHLQKANELLTAAQTRGGAAFAFKNEQGRIQRELQAARKDNDFIYHDKIPDLKTLPAIGKAAIAKPTAFPTKPMSEKFTDLFEKLVPIPVYEALSAFENRKTQIVNTEIGRLREQTQLMNSILASLNLPAALEDLSGQKVPQSVIEKAQQIKDIGGIQFLNKLMNDLPELLQRNREILNECIKMVDDEAASDKQLREQFKERWSRTPSDKLTQPMRDESMKYKQILDTAINADRIVQEKFQKHKQAIDLLSKSPGEIEKALPSGGGAHASESSGVVQKLRKLMEEVETIKAEREVIENEFKEAKFDMTSKFFSALASDGAINEEMLSASELDRIYGPLRQQVNESLQKQDSVMSQVQTTNMEFCQAKASDQSGAQREAMLKDLAAGFDMFMELKNNLEEGTKFYNDLTPLLVRLQNKISDFCFARKTEKDELMADLQKSIANQPTGPAPPPPSYQNPTATTQNRAPPARPPPPQFSTASSGPPPTASTPSGAPSSQAGPPPYSSAPSGAPPAGAYSYTGGPAPPQYMSGPKTSSPTSTTNTSSTTGGHPSAPPSQPTSQNYAGSGQPSWGNAPYPQAGGGYQGMPMPSMPSGFNPYNPYMQYPQQPQQGFPNQGYPQQGYPQQYPGQGYPQQQQQYPQQGYPQQQYPQQNQWR</sequence>
<evidence type="ECO:0000256" key="1">
    <source>
        <dbReference type="SAM" id="MobiDB-lite"/>
    </source>
</evidence>
<feature type="compositionally biased region" description="Low complexity" evidence="1">
    <location>
        <begin position="779"/>
        <end position="792"/>
    </location>
</feature>
<dbReference type="InterPro" id="IPR038499">
    <property type="entry name" value="BRO1_sf"/>
</dbReference>
<feature type="compositionally biased region" description="Low complexity" evidence="1">
    <location>
        <begin position="869"/>
        <end position="928"/>
    </location>
</feature>
<dbReference type="FunFam" id="1.25.40.280:FF:000001">
    <property type="entry name" value="programmed cell death 6-interacting protein-like isoform X1"/>
    <property type="match status" value="1"/>
</dbReference>
<dbReference type="PANTHER" id="PTHR23030">
    <property type="entry name" value="PCD6 INTERACTING PROTEIN-RELATED"/>
    <property type="match status" value="1"/>
</dbReference>
<keyword evidence="4" id="KW-1185">Reference proteome</keyword>
<dbReference type="SMART" id="SM01041">
    <property type="entry name" value="BRO1"/>
    <property type="match status" value="1"/>
</dbReference>
<reference evidence="3" key="1">
    <citation type="submission" date="2022-08" db="UniProtKB">
        <authorList>
            <consortium name="EnsemblMetazoa"/>
        </authorList>
    </citation>
    <scope>IDENTIFICATION</scope>
    <source>
        <strain evidence="3">05x7-T-G4-1.051#20</strain>
    </source>
</reference>
<organism evidence="3 4">
    <name type="scientific">Magallana gigas</name>
    <name type="common">Pacific oyster</name>
    <name type="synonym">Crassostrea gigas</name>
    <dbReference type="NCBI Taxonomy" id="29159"/>
    <lineage>
        <taxon>Eukaryota</taxon>
        <taxon>Metazoa</taxon>
        <taxon>Spiralia</taxon>
        <taxon>Lophotrochozoa</taxon>
        <taxon>Mollusca</taxon>
        <taxon>Bivalvia</taxon>
        <taxon>Autobranchia</taxon>
        <taxon>Pteriomorphia</taxon>
        <taxon>Ostreida</taxon>
        <taxon>Ostreoidea</taxon>
        <taxon>Ostreidae</taxon>
        <taxon>Magallana</taxon>
    </lineage>
</organism>
<dbReference type="InterPro" id="IPR025304">
    <property type="entry name" value="ALIX_V_dom"/>
</dbReference>
<accession>A0A8W8NPV7</accession>
<evidence type="ECO:0000313" key="4">
    <source>
        <dbReference type="Proteomes" id="UP000005408"/>
    </source>
</evidence>
<feature type="compositionally biased region" description="Polar residues" evidence="1">
    <location>
        <begin position="831"/>
        <end position="844"/>
    </location>
</feature>
<dbReference type="CDD" id="cd09240">
    <property type="entry name" value="BRO1_Alix"/>
    <property type="match status" value="1"/>
</dbReference>
<dbReference type="Proteomes" id="UP000005408">
    <property type="component" value="Unassembled WGS sequence"/>
</dbReference>
<dbReference type="EnsemblMetazoa" id="G6211.6">
    <property type="protein sequence ID" value="G6211.6:cds"/>
    <property type="gene ID" value="G6211"/>
</dbReference>
<proteinExistence type="predicted"/>
<dbReference type="AlphaFoldDB" id="A0A8W8NPV7"/>
<evidence type="ECO:0000259" key="2">
    <source>
        <dbReference type="PROSITE" id="PS51180"/>
    </source>
</evidence>
<dbReference type="GO" id="GO:0005768">
    <property type="term" value="C:endosome"/>
    <property type="evidence" value="ECO:0007669"/>
    <property type="project" value="TreeGrafter"/>
</dbReference>
<feature type="compositionally biased region" description="Low complexity" evidence="1">
    <location>
        <begin position="803"/>
        <end position="824"/>
    </location>
</feature>
<evidence type="ECO:0000313" key="3">
    <source>
        <dbReference type="EnsemblMetazoa" id="G6211.1:cds"/>
    </source>
</evidence>
<dbReference type="PANTHER" id="PTHR23030:SF39">
    <property type="entry name" value="PROGRAMMED CELL DEATH 6-INTERACTING PROTEIN"/>
    <property type="match status" value="1"/>
</dbReference>
<dbReference type="Gene3D" id="1.20.120.560">
    <property type="entry name" value="alix/aip1 in complex with the ypdl late domain"/>
    <property type="match status" value="1"/>
</dbReference>
<dbReference type="CDD" id="cd09235">
    <property type="entry name" value="V_Alix"/>
    <property type="match status" value="1"/>
</dbReference>
<dbReference type="GO" id="GO:0000281">
    <property type="term" value="P:mitotic cytokinesis"/>
    <property type="evidence" value="ECO:0007669"/>
    <property type="project" value="TreeGrafter"/>
</dbReference>
<dbReference type="Pfam" id="PF13949">
    <property type="entry name" value="ALIX_LYPXL_bnd"/>
    <property type="match status" value="1"/>
</dbReference>
<protein>
    <recommendedName>
        <fullName evidence="2">BRO1 domain-containing protein</fullName>
    </recommendedName>
</protein>